<accession>A0A2T1NFY5</accession>
<gene>
    <name evidence="1" type="ORF">C7H52_00780</name>
</gene>
<evidence type="ECO:0000313" key="2">
    <source>
        <dbReference type="Proteomes" id="UP000238426"/>
    </source>
</evidence>
<name>A0A2T1NFY5_9FLAO</name>
<keyword evidence="2" id="KW-1185">Reference proteome</keyword>
<dbReference type="RefSeq" id="WP_106461972.1">
    <property type="nucleotide sequence ID" value="NZ_PXOQ01000006.1"/>
</dbReference>
<protein>
    <submittedName>
        <fullName evidence="1">Uncharacterized protein</fullName>
    </submittedName>
</protein>
<reference evidence="1 2" key="1">
    <citation type="submission" date="2018-03" db="EMBL/GenBank/DDBJ databases">
        <title>Mesoflavibacter sp. HG37 and Mesoflavibacter sp. HG96 sp.nov., two marine bacteria isolated from seawater of Western Pacific Ocean.</title>
        <authorList>
            <person name="Cheng H."/>
            <person name="Wu Y.-H."/>
            <person name="Guo L.-L."/>
            <person name="Xu X.-W."/>
        </authorList>
    </citation>
    <scope>NUCLEOTIDE SEQUENCE [LARGE SCALE GENOMIC DNA]</scope>
    <source>
        <strain evidence="1 2">KCTC 32269</strain>
    </source>
</reference>
<dbReference type="EMBL" id="PXOQ01000006">
    <property type="protein sequence ID" value="PSG91679.1"/>
    <property type="molecule type" value="Genomic_DNA"/>
</dbReference>
<proteinExistence type="predicted"/>
<organism evidence="1 2">
    <name type="scientific">Aurantibacter aestuarii</name>
    <dbReference type="NCBI Taxonomy" id="1266046"/>
    <lineage>
        <taxon>Bacteria</taxon>
        <taxon>Pseudomonadati</taxon>
        <taxon>Bacteroidota</taxon>
        <taxon>Flavobacteriia</taxon>
        <taxon>Flavobacteriales</taxon>
        <taxon>Flavobacteriaceae</taxon>
        <taxon>Aurantibacter</taxon>
    </lineage>
</organism>
<comment type="caution">
    <text evidence="1">The sequence shown here is derived from an EMBL/GenBank/DDBJ whole genome shotgun (WGS) entry which is preliminary data.</text>
</comment>
<evidence type="ECO:0000313" key="1">
    <source>
        <dbReference type="EMBL" id="PSG91679.1"/>
    </source>
</evidence>
<dbReference type="Proteomes" id="UP000238426">
    <property type="component" value="Unassembled WGS sequence"/>
</dbReference>
<sequence length="115" mass="12947">MNTFRVIIKNGNGETAVIYHTLPYLKYSLSNSIEPLDLPNSYRVYNFINDVEGSLDAKVISKFKTLFERFGLSCNLYNRGKVFPVDAIPLDKTIDFPEDVEPRHGQDGGVVGDCN</sequence>
<dbReference type="AlphaFoldDB" id="A0A2T1NFY5"/>